<proteinExistence type="predicted"/>
<gene>
    <name evidence="1" type="ORF">ACFSKW_25860</name>
</gene>
<comment type="caution">
    <text evidence="1">The sequence shown here is derived from an EMBL/GenBank/DDBJ whole genome shotgun (WGS) entry which is preliminary data.</text>
</comment>
<dbReference type="SUPFAM" id="SSF142906">
    <property type="entry name" value="YjbR-like"/>
    <property type="match status" value="1"/>
</dbReference>
<protein>
    <submittedName>
        <fullName evidence="1">MmcQ/YjbR family DNA-binding protein</fullName>
    </submittedName>
</protein>
<evidence type="ECO:0000313" key="2">
    <source>
        <dbReference type="Proteomes" id="UP001597368"/>
    </source>
</evidence>
<organism evidence="1 2">
    <name type="scientific">Nonomuraea mangrovi</name>
    <dbReference type="NCBI Taxonomy" id="2316207"/>
    <lineage>
        <taxon>Bacteria</taxon>
        <taxon>Bacillati</taxon>
        <taxon>Actinomycetota</taxon>
        <taxon>Actinomycetes</taxon>
        <taxon>Streptosporangiales</taxon>
        <taxon>Streptosporangiaceae</taxon>
        <taxon>Nonomuraea</taxon>
    </lineage>
</organism>
<keyword evidence="1" id="KW-0238">DNA-binding</keyword>
<evidence type="ECO:0000313" key="1">
    <source>
        <dbReference type="EMBL" id="MFD1934902.1"/>
    </source>
</evidence>
<accession>A0ABW4T1V4</accession>
<dbReference type="RefSeq" id="WP_379575015.1">
    <property type="nucleotide sequence ID" value="NZ_JBHUFV010000038.1"/>
</dbReference>
<dbReference type="EMBL" id="JBHUFV010000038">
    <property type="protein sequence ID" value="MFD1934902.1"/>
    <property type="molecule type" value="Genomic_DNA"/>
</dbReference>
<dbReference type="InterPro" id="IPR058532">
    <property type="entry name" value="YjbR/MT2646/Rv2570-like"/>
</dbReference>
<name>A0ABW4T1V4_9ACTN</name>
<keyword evidence="2" id="KW-1185">Reference proteome</keyword>
<sequence>MAGRWTDTDVERVRERLAELVAPLPGVVAEDSFGHISFVLERKRLAWLFIDHHGDGRLALCVKAPRGELETLTAADPDRYFRPAYVDGWVGVELHEVPPDWTEVGALLEQAWRMLAGERAVAAYDAALPNRASTAGEDR</sequence>
<dbReference type="GO" id="GO:0003677">
    <property type="term" value="F:DNA binding"/>
    <property type="evidence" value="ECO:0007669"/>
    <property type="project" value="UniProtKB-KW"/>
</dbReference>
<dbReference type="InterPro" id="IPR038056">
    <property type="entry name" value="YjbR-like_sf"/>
</dbReference>
<dbReference type="Pfam" id="PF04237">
    <property type="entry name" value="YjbR"/>
    <property type="match status" value="1"/>
</dbReference>
<reference evidence="2" key="1">
    <citation type="journal article" date="2019" name="Int. J. Syst. Evol. Microbiol.">
        <title>The Global Catalogue of Microorganisms (GCM) 10K type strain sequencing project: providing services to taxonomists for standard genome sequencing and annotation.</title>
        <authorList>
            <consortium name="The Broad Institute Genomics Platform"/>
            <consortium name="The Broad Institute Genome Sequencing Center for Infectious Disease"/>
            <person name="Wu L."/>
            <person name="Ma J."/>
        </authorList>
    </citation>
    <scope>NUCLEOTIDE SEQUENCE [LARGE SCALE GENOMIC DNA]</scope>
    <source>
        <strain evidence="2">ICMP 6774ER</strain>
    </source>
</reference>
<dbReference type="Proteomes" id="UP001597368">
    <property type="component" value="Unassembled WGS sequence"/>
</dbReference>